<feature type="transmembrane region" description="Helical" evidence="1">
    <location>
        <begin position="46"/>
        <end position="64"/>
    </location>
</feature>
<keyword evidence="3" id="KW-1185">Reference proteome</keyword>
<dbReference type="EMBL" id="VTAV01000012">
    <property type="protein sequence ID" value="TYR34433.1"/>
    <property type="molecule type" value="Genomic_DNA"/>
</dbReference>
<reference evidence="2 3" key="1">
    <citation type="submission" date="2019-08" db="EMBL/GenBank/DDBJ databases">
        <title>Phlebobacter frassis gen. nov. sp. nov., a new member of family Sphingobacteriaceae isolated from sand fly rearing media.</title>
        <authorList>
            <person name="Kakumanu M.L."/>
            <person name="Marayati B.F."/>
            <person name="Wada-Katsumata A."/>
            <person name="Wasserberg G."/>
            <person name="Schal C."/>
            <person name="Apperson C.S."/>
            <person name="Ponnusamy L."/>
        </authorList>
    </citation>
    <scope>NUCLEOTIDE SEQUENCE [LARGE SCALE GENOMIC DNA]</scope>
    <source>
        <strain evidence="2 3">SSI9</strain>
    </source>
</reference>
<organism evidence="2 3">
    <name type="scientific">Sphingobacterium phlebotomi</name>
    <dbReference type="NCBI Taxonomy" id="2605433"/>
    <lineage>
        <taxon>Bacteria</taxon>
        <taxon>Pseudomonadati</taxon>
        <taxon>Bacteroidota</taxon>
        <taxon>Sphingobacteriia</taxon>
        <taxon>Sphingobacteriales</taxon>
        <taxon>Sphingobacteriaceae</taxon>
        <taxon>Sphingobacterium</taxon>
    </lineage>
</organism>
<accession>A0A5D4H2G3</accession>
<evidence type="ECO:0000313" key="3">
    <source>
        <dbReference type="Proteomes" id="UP000322362"/>
    </source>
</evidence>
<dbReference type="AlphaFoldDB" id="A0A5D4H2G3"/>
<keyword evidence="1" id="KW-0812">Transmembrane</keyword>
<evidence type="ECO:0000313" key="2">
    <source>
        <dbReference type="EMBL" id="TYR34433.1"/>
    </source>
</evidence>
<keyword evidence="1" id="KW-1133">Transmembrane helix</keyword>
<keyword evidence="1" id="KW-0472">Membrane</keyword>
<dbReference type="RefSeq" id="WP_148920156.1">
    <property type="nucleotide sequence ID" value="NZ_VTAV01000012.1"/>
</dbReference>
<dbReference type="Proteomes" id="UP000322362">
    <property type="component" value="Unassembled WGS sequence"/>
</dbReference>
<evidence type="ECO:0000256" key="1">
    <source>
        <dbReference type="SAM" id="Phobius"/>
    </source>
</evidence>
<sequence>MNDEELDKLFKEQLEHHPVPPRKDNWHQIESQLDQEKAVPVRRLGWVSYAAIAIGCLSLVALLYKIITQPTPALDVPIIAHKEISSPPTSTVQELSKSIQTDIPVAKHAEQLKEQEVAKTETFVLEVSAPEQKNDVNELLPRVEENRLELVELKPADLSLPLTAGLHIDDKAPQEYTISIPPIAPLIDSPETEESMLASTRKPAEGIVPGILNRISDALNPTDNATFQFSKDEEGFLRLDIVNSLVKNRNKKRR</sequence>
<gene>
    <name evidence="2" type="ORF">FXV77_15540</name>
</gene>
<comment type="caution">
    <text evidence="2">The sequence shown here is derived from an EMBL/GenBank/DDBJ whole genome shotgun (WGS) entry which is preliminary data.</text>
</comment>
<name>A0A5D4H2G3_9SPHI</name>
<proteinExistence type="predicted"/>
<protein>
    <submittedName>
        <fullName evidence="2">Uncharacterized protein</fullName>
    </submittedName>
</protein>